<gene>
    <name evidence="1" type="ORF">PXEA_LOCUS31529</name>
</gene>
<dbReference type="AlphaFoldDB" id="A0A3S5AIZ0"/>
<evidence type="ECO:0000313" key="1">
    <source>
        <dbReference type="EMBL" id="VEL38089.1"/>
    </source>
</evidence>
<comment type="caution">
    <text evidence="1">The sequence shown here is derived from an EMBL/GenBank/DDBJ whole genome shotgun (WGS) entry which is preliminary data.</text>
</comment>
<reference evidence="1" key="1">
    <citation type="submission" date="2018-11" db="EMBL/GenBank/DDBJ databases">
        <authorList>
            <consortium name="Pathogen Informatics"/>
        </authorList>
    </citation>
    <scope>NUCLEOTIDE SEQUENCE</scope>
</reference>
<dbReference type="EMBL" id="CAAALY010256860">
    <property type="protein sequence ID" value="VEL38089.1"/>
    <property type="molecule type" value="Genomic_DNA"/>
</dbReference>
<proteinExistence type="predicted"/>
<protein>
    <submittedName>
        <fullName evidence="1">Uncharacterized protein</fullName>
    </submittedName>
</protein>
<accession>A0A3S5AIZ0</accession>
<keyword evidence="2" id="KW-1185">Reference proteome</keyword>
<name>A0A3S5AIZ0_9PLAT</name>
<organism evidence="1 2">
    <name type="scientific">Protopolystoma xenopodis</name>
    <dbReference type="NCBI Taxonomy" id="117903"/>
    <lineage>
        <taxon>Eukaryota</taxon>
        <taxon>Metazoa</taxon>
        <taxon>Spiralia</taxon>
        <taxon>Lophotrochozoa</taxon>
        <taxon>Platyhelminthes</taxon>
        <taxon>Monogenea</taxon>
        <taxon>Polyopisthocotylea</taxon>
        <taxon>Polystomatidea</taxon>
        <taxon>Polystomatidae</taxon>
        <taxon>Protopolystoma</taxon>
    </lineage>
</organism>
<dbReference type="Proteomes" id="UP000784294">
    <property type="component" value="Unassembled WGS sequence"/>
</dbReference>
<evidence type="ECO:0000313" key="2">
    <source>
        <dbReference type="Proteomes" id="UP000784294"/>
    </source>
</evidence>
<sequence length="178" mass="19093">MHRHRHKLKHGHRLRYSHGHSFRTGLDVGELVIATQFPSLSIASTASTASTASIASVPVRRGSLLGLVAACVMASTESAPAIGDGSPSYPPGLLTTRLTSPHLTSVCRCAPALTAPERPDALSPRPAKAACMPSCLLACLSMCRRMHVRRVDRRLLISSPIDPPRWAVFRRPGFTGLS</sequence>